<dbReference type="InterPro" id="IPR016181">
    <property type="entry name" value="Acyl_CoA_acyltransferase"/>
</dbReference>
<dbReference type="GO" id="GO:0016747">
    <property type="term" value="F:acyltransferase activity, transferring groups other than amino-acyl groups"/>
    <property type="evidence" value="ECO:0007669"/>
    <property type="project" value="InterPro"/>
</dbReference>
<organism evidence="4 5">
    <name type="scientific">Paucilactobacillus vaccinostercus DSM 20634</name>
    <dbReference type="NCBI Taxonomy" id="1423813"/>
    <lineage>
        <taxon>Bacteria</taxon>
        <taxon>Bacillati</taxon>
        <taxon>Bacillota</taxon>
        <taxon>Bacilli</taxon>
        <taxon>Lactobacillales</taxon>
        <taxon>Lactobacillaceae</taxon>
        <taxon>Paucilactobacillus</taxon>
    </lineage>
</organism>
<gene>
    <name evidence="4" type="ORF">FC26_GL000123</name>
</gene>
<evidence type="ECO:0000313" key="4">
    <source>
        <dbReference type="EMBL" id="KRM60954.1"/>
    </source>
</evidence>
<keyword evidence="1 4" id="KW-0808">Transferase</keyword>
<dbReference type="InterPro" id="IPR000182">
    <property type="entry name" value="GNAT_dom"/>
</dbReference>
<feature type="domain" description="N-acetyltransferase" evidence="3">
    <location>
        <begin position="1"/>
        <end position="141"/>
    </location>
</feature>
<dbReference type="AlphaFoldDB" id="A0A0R2A3E6"/>
<dbReference type="STRING" id="1423813.FC26_GL000123"/>
<keyword evidence="5" id="KW-1185">Reference proteome</keyword>
<name>A0A0R2A3E6_9LACO</name>
<keyword evidence="2" id="KW-0012">Acyltransferase</keyword>
<dbReference type="PROSITE" id="PS51186">
    <property type="entry name" value="GNAT"/>
    <property type="match status" value="1"/>
</dbReference>
<dbReference type="PATRIC" id="fig|1423813.3.peg.130"/>
<dbReference type="InterPro" id="IPR050832">
    <property type="entry name" value="Bact_Acetyltransf"/>
</dbReference>
<proteinExistence type="predicted"/>
<dbReference type="PANTHER" id="PTHR43877">
    <property type="entry name" value="AMINOALKYLPHOSPHONATE N-ACETYLTRANSFERASE-RELATED-RELATED"/>
    <property type="match status" value="1"/>
</dbReference>
<protein>
    <submittedName>
        <fullName evidence="4">GCN5-like N-acetyltransferase</fullName>
    </submittedName>
</protein>
<accession>A0A0R2A3E6</accession>
<evidence type="ECO:0000313" key="5">
    <source>
        <dbReference type="Proteomes" id="UP000051733"/>
    </source>
</evidence>
<evidence type="ECO:0000256" key="2">
    <source>
        <dbReference type="ARBA" id="ARBA00023315"/>
    </source>
</evidence>
<sequence>MQMKRVIGNQNWHRAASCYVRMQVFVLERGLAIDDEFDQADRDGTTYAVIFAGDQPVATGRYLPIDAEQARLTRIATLAAYRGQHLGAQVIQALEDQARQDGKQTLIIHSELTAKGFYQTLGYRPSSAVYQEDGVDCQTLTKQVAN</sequence>
<dbReference type="EMBL" id="AYYY01000057">
    <property type="protein sequence ID" value="KRM60954.1"/>
    <property type="molecule type" value="Genomic_DNA"/>
</dbReference>
<dbReference type="Gene3D" id="3.40.630.30">
    <property type="match status" value="1"/>
</dbReference>
<dbReference type="Proteomes" id="UP000051733">
    <property type="component" value="Unassembled WGS sequence"/>
</dbReference>
<comment type="caution">
    <text evidence="4">The sequence shown here is derived from an EMBL/GenBank/DDBJ whole genome shotgun (WGS) entry which is preliminary data.</text>
</comment>
<reference evidence="4 5" key="1">
    <citation type="journal article" date="2015" name="Genome Announc.">
        <title>Expanding the biotechnology potential of lactobacilli through comparative genomics of 213 strains and associated genera.</title>
        <authorList>
            <person name="Sun Z."/>
            <person name="Harris H.M."/>
            <person name="McCann A."/>
            <person name="Guo C."/>
            <person name="Argimon S."/>
            <person name="Zhang W."/>
            <person name="Yang X."/>
            <person name="Jeffery I.B."/>
            <person name="Cooney J.C."/>
            <person name="Kagawa T.F."/>
            <person name="Liu W."/>
            <person name="Song Y."/>
            <person name="Salvetti E."/>
            <person name="Wrobel A."/>
            <person name="Rasinkangas P."/>
            <person name="Parkhill J."/>
            <person name="Rea M.C."/>
            <person name="O'Sullivan O."/>
            <person name="Ritari J."/>
            <person name="Douillard F.P."/>
            <person name="Paul Ross R."/>
            <person name="Yang R."/>
            <person name="Briner A.E."/>
            <person name="Felis G.E."/>
            <person name="de Vos W.M."/>
            <person name="Barrangou R."/>
            <person name="Klaenhammer T.R."/>
            <person name="Caufield P.W."/>
            <person name="Cui Y."/>
            <person name="Zhang H."/>
            <person name="O'Toole P.W."/>
        </authorList>
    </citation>
    <scope>NUCLEOTIDE SEQUENCE [LARGE SCALE GENOMIC DNA]</scope>
    <source>
        <strain evidence="4 5">DSM 20634</strain>
    </source>
</reference>
<dbReference type="Pfam" id="PF13673">
    <property type="entry name" value="Acetyltransf_10"/>
    <property type="match status" value="1"/>
</dbReference>
<evidence type="ECO:0000259" key="3">
    <source>
        <dbReference type="PROSITE" id="PS51186"/>
    </source>
</evidence>
<dbReference type="CDD" id="cd04301">
    <property type="entry name" value="NAT_SF"/>
    <property type="match status" value="1"/>
</dbReference>
<dbReference type="SUPFAM" id="SSF55729">
    <property type="entry name" value="Acyl-CoA N-acyltransferases (Nat)"/>
    <property type="match status" value="1"/>
</dbReference>
<evidence type="ECO:0000256" key="1">
    <source>
        <dbReference type="ARBA" id="ARBA00022679"/>
    </source>
</evidence>